<dbReference type="SUPFAM" id="SSF55729">
    <property type="entry name" value="Acyl-CoA N-acyltransferases (Nat)"/>
    <property type="match status" value="1"/>
</dbReference>
<dbReference type="InterPro" id="IPR051554">
    <property type="entry name" value="Acetyltransferase_Eis"/>
</dbReference>
<dbReference type="EMBL" id="RSAS01000441">
    <property type="protein sequence ID" value="RRR71562.1"/>
    <property type="molecule type" value="Genomic_DNA"/>
</dbReference>
<accession>A0A426TZB3</accession>
<dbReference type="GO" id="GO:0034069">
    <property type="term" value="F:aminoglycoside N-acetyltransferase activity"/>
    <property type="evidence" value="ECO:0007669"/>
    <property type="project" value="TreeGrafter"/>
</dbReference>
<gene>
    <name evidence="1" type="ORF">EI684_11420</name>
</gene>
<dbReference type="AlphaFoldDB" id="A0A426TZB3"/>
<dbReference type="PANTHER" id="PTHR37817:SF1">
    <property type="entry name" value="N-ACETYLTRANSFERASE EIS"/>
    <property type="match status" value="1"/>
</dbReference>
<comment type="caution">
    <text evidence="1">The sequence shown here is derived from an EMBL/GenBank/DDBJ whole genome shotgun (WGS) entry which is preliminary data.</text>
</comment>
<dbReference type="InterPro" id="IPR016181">
    <property type="entry name" value="Acyl_CoA_acyltransferase"/>
</dbReference>
<evidence type="ECO:0000313" key="2">
    <source>
        <dbReference type="Proteomes" id="UP000280307"/>
    </source>
</evidence>
<dbReference type="Proteomes" id="UP000280307">
    <property type="component" value="Unassembled WGS sequence"/>
</dbReference>
<dbReference type="Pfam" id="PF13527">
    <property type="entry name" value="Acetyltransf_9"/>
    <property type="match status" value="1"/>
</dbReference>
<dbReference type="PANTHER" id="PTHR37817">
    <property type="entry name" value="N-ACETYLTRANSFERASE EIS"/>
    <property type="match status" value="1"/>
</dbReference>
<dbReference type="GO" id="GO:0030649">
    <property type="term" value="P:aminoglycoside antibiotic catabolic process"/>
    <property type="evidence" value="ECO:0007669"/>
    <property type="project" value="TreeGrafter"/>
</dbReference>
<organism evidence="1 2">
    <name type="scientific">Candidatus Viridilinea halotolerans</name>
    <dbReference type="NCBI Taxonomy" id="2491704"/>
    <lineage>
        <taxon>Bacteria</taxon>
        <taxon>Bacillati</taxon>
        <taxon>Chloroflexota</taxon>
        <taxon>Chloroflexia</taxon>
        <taxon>Chloroflexales</taxon>
        <taxon>Chloroflexineae</taxon>
        <taxon>Oscillochloridaceae</taxon>
        <taxon>Candidatus Viridilinea</taxon>
    </lineage>
</organism>
<evidence type="ECO:0000313" key="1">
    <source>
        <dbReference type="EMBL" id="RRR71562.1"/>
    </source>
</evidence>
<protein>
    <submittedName>
        <fullName evidence="1">GNAT family N-acetyltransferase</fullName>
    </submittedName>
</protein>
<sequence>MANIPWTRDIGNGLRMCAVGGLEDIERVAAFDALIHGAGSEVTWSTWMRDHPHMRASAWLFIEEAASRQVVASLCLIPWRIHYAGVELRSAEMGVVGTLPAYRGRRLQHVLNQRFAELIHADGFDLSHIQGIPYFYRQFGYEYALPLEAWWRLELHMVPLNPPTNEQLYCRLANLNDLPILEQLYAQAAAALDVAALRDEAVWRFLLGPALLTETAAETWLICDMSGTCMGYFRVARQGFGDGLIVAESSLLSPEAARVALAHVRQLAEDRAKPFVRLNLPAATTLVVVARSLGAHDGNSYGWQIRLPNPLGLLRKLAPVLNQRIAASIYAGLTRDIVLDFYRHACRLRFTDGAISAVEAVEPGTSADLQLPPQLFAPLLLGHRSLAEMNPMYPDASAPGASRPLIELLFPTLRGWLYMPY</sequence>
<keyword evidence="1" id="KW-0808">Transferase</keyword>
<dbReference type="Gene3D" id="3.40.630.30">
    <property type="match status" value="1"/>
</dbReference>
<proteinExistence type="predicted"/>
<name>A0A426TZB3_9CHLR</name>
<reference evidence="1 2" key="1">
    <citation type="submission" date="2018-12" db="EMBL/GenBank/DDBJ databases">
        <title>Genome Sequence of Candidatus Viridilinea halotolerans isolated from saline sulfide-rich spring.</title>
        <authorList>
            <person name="Grouzdev D.S."/>
            <person name="Burganskaya E.I."/>
            <person name="Krutkina M.S."/>
            <person name="Sukhacheva M.V."/>
            <person name="Gorlenko V.M."/>
        </authorList>
    </citation>
    <scope>NUCLEOTIDE SEQUENCE [LARGE SCALE GENOMIC DNA]</scope>
    <source>
        <strain evidence="1">Chok-6</strain>
    </source>
</reference>